<name>A0A380E0I6_STAAU</name>
<comment type="subcellular location">
    <subcellularLocation>
        <location evidence="1">Membrane</location>
        <topology evidence="1">Multi-pass membrane protein</topology>
    </subcellularLocation>
</comment>
<dbReference type="Gene3D" id="3.40.50.300">
    <property type="entry name" value="P-loop containing nucleotide triphosphate hydrolases"/>
    <property type="match status" value="1"/>
</dbReference>
<keyword evidence="3 4" id="KW-0067">ATP-binding</keyword>
<dbReference type="Pfam" id="PF01580">
    <property type="entry name" value="FtsK_SpoIIIE"/>
    <property type="match status" value="1"/>
</dbReference>
<comment type="caution">
    <text evidence="4">Lacks conserved residue(s) required for the propagation of feature annotation.</text>
</comment>
<dbReference type="PROSITE" id="PS50901">
    <property type="entry name" value="FTSK"/>
    <property type="match status" value="1"/>
</dbReference>
<reference evidence="6 7" key="1">
    <citation type="submission" date="2018-06" db="EMBL/GenBank/DDBJ databases">
        <authorList>
            <consortium name="Pathogen Informatics"/>
            <person name="Doyle S."/>
        </authorList>
    </citation>
    <scope>NUCLEOTIDE SEQUENCE [LARGE SCALE GENOMIC DNA]</scope>
    <source>
        <strain evidence="6 7">NCTC5664</strain>
    </source>
</reference>
<evidence type="ECO:0000313" key="7">
    <source>
        <dbReference type="Proteomes" id="UP000254502"/>
    </source>
</evidence>
<dbReference type="InterPro" id="IPR050206">
    <property type="entry name" value="FtsK/SpoIIIE/SftA"/>
</dbReference>
<sequence>MERRYDLFQHSSTRNIKGYNELIRKQNQELDEKQPELPYIVVIVDELADLMMVAGKEVENAIQRITQMARAAGIHLIVATQRPSVDVITGIIKIIFHLELLLL</sequence>
<evidence type="ECO:0000256" key="1">
    <source>
        <dbReference type="ARBA" id="ARBA00004141"/>
    </source>
</evidence>
<dbReference type="InterPro" id="IPR027417">
    <property type="entry name" value="P-loop_NTPase"/>
</dbReference>
<dbReference type="EMBL" id="UHAQ01000003">
    <property type="protein sequence ID" value="SUK81693.1"/>
    <property type="molecule type" value="Genomic_DNA"/>
</dbReference>
<dbReference type="SUPFAM" id="SSF52540">
    <property type="entry name" value="P-loop containing nucleoside triphosphate hydrolases"/>
    <property type="match status" value="1"/>
</dbReference>
<dbReference type="InterPro" id="IPR002543">
    <property type="entry name" value="FtsK_dom"/>
</dbReference>
<dbReference type="PANTHER" id="PTHR22683">
    <property type="entry name" value="SPORULATION PROTEIN RELATED"/>
    <property type="match status" value="1"/>
</dbReference>
<dbReference type="Proteomes" id="UP000254502">
    <property type="component" value="Unassembled WGS sequence"/>
</dbReference>
<evidence type="ECO:0000256" key="3">
    <source>
        <dbReference type="ARBA" id="ARBA00022840"/>
    </source>
</evidence>
<evidence type="ECO:0000256" key="2">
    <source>
        <dbReference type="ARBA" id="ARBA00022741"/>
    </source>
</evidence>
<dbReference type="AlphaFoldDB" id="A0A380E0I6"/>
<organism evidence="6 7">
    <name type="scientific">Staphylococcus aureus</name>
    <dbReference type="NCBI Taxonomy" id="1280"/>
    <lineage>
        <taxon>Bacteria</taxon>
        <taxon>Bacillati</taxon>
        <taxon>Bacillota</taxon>
        <taxon>Bacilli</taxon>
        <taxon>Bacillales</taxon>
        <taxon>Staphylococcaceae</taxon>
        <taxon>Staphylococcus</taxon>
    </lineage>
</organism>
<dbReference type="GO" id="GO:0005524">
    <property type="term" value="F:ATP binding"/>
    <property type="evidence" value="ECO:0007669"/>
    <property type="project" value="UniProtKB-UniRule"/>
</dbReference>
<protein>
    <submittedName>
        <fullName evidence="6">DNA translocase FtsK</fullName>
    </submittedName>
</protein>
<evidence type="ECO:0000313" key="6">
    <source>
        <dbReference type="EMBL" id="SUK81693.1"/>
    </source>
</evidence>
<feature type="domain" description="FtsK" evidence="5">
    <location>
        <begin position="1"/>
        <end position="103"/>
    </location>
</feature>
<keyword evidence="2 4" id="KW-0547">Nucleotide-binding</keyword>
<evidence type="ECO:0000256" key="4">
    <source>
        <dbReference type="PROSITE-ProRule" id="PRU00289"/>
    </source>
</evidence>
<evidence type="ECO:0000259" key="5">
    <source>
        <dbReference type="PROSITE" id="PS50901"/>
    </source>
</evidence>
<accession>A0A380E0I6</accession>
<dbReference type="GO" id="GO:0003677">
    <property type="term" value="F:DNA binding"/>
    <property type="evidence" value="ECO:0007669"/>
    <property type="project" value="InterPro"/>
</dbReference>
<proteinExistence type="predicted"/>
<dbReference type="PANTHER" id="PTHR22683:SF41">
    <property type="entry name" value="DNA TRANSLOCASE FTSK"/>
    <property type="match status" value="1"/>
</dbReference>
<dbReference type="GO" id="GO:0016020">
    <property type="term" value="C:membrane"/>
    <property type="evidence" value="ECO:0007669"/>
    <property type="project" value="UniProtKB-SubCell"/>
</dbReference>
<gene>
    <name evidence="6" type="primary">ftsK_2</name>
    <name evidence="6" type="ORF">NCTC5664_02199</name>
</gene>